<evidence type="ECO:0000313" key="2">
    <source>
        <dbReference type="Proteomes" id="UP000249579"/>
    </source>
</evidence>
<organism evidence="1 2">
    <name type="scientific">Macrococcoides bohemicum</name>
    <dbReference type="NCBI Taxonomy" id="1903056"/>
    <lineage>
        <taxon>Bacteria</taxon>
        <taxon>Bacillati</taxon>
        <taxon>Bacillota</taxon>
        <taxon>Bacilli</taxon>
        <taxon>Bacillales</taxon>
        <taxon>Staphylococcaceae</taxon>
        <taxon>Macrococcoides</taxon>
    </lineage>
</organism>
<reference evidence="1 2" key="1">
    <citation type="journal article" date="2018" name="Front. Microbiol.">
        <title>Description and Comparative Genomics of Macrococcus caseolyticus subsp. hominis subsp. nov., Macrococcus goetzii sp. nov., Macrococcus epidermidis sp. nov., and Macrococcus bohemicus sp. nov., Novel Macrococci From Human Clinical Material With Virulence Potential and Suspected Uptake of Foreign DNA by Natural Transformation.</title>
        <authorList>
            <person name="Maslanova I."/>
            <person name="Wertheimer Z."/>
            <person name="Sedlacek I."/>
            <person name="Svec P."/>
            <person name="Indrakova A."/>
            <person name="Kovarovic V."/>
            <person name="Schumann P."/>
            <person name="Sproer C."/>
            <person name="Kralova S."/>
            <person name="Sedo O."/>
            <person name="Kristofova L."/>
            <person name="Vrbovska V."/>
            <person name="Fuzik T."/>
            <person name="Petras P."/>
            <person name="Zdrahal Z."/>
            <person name="Ruzickova V."/>
            <person name="Doskar J."/>
            <person name="Pantucek R."/>
        </authorList>
    </citation>
    <scope>NUCLEOTIDE SEQUENCE [LARGE SCALE GENOMIC DNA]</scope>
    <source>
        <strain evidence="1 2">03/115</strain>
    </source>
</reference>
<dbReference type="OrthoDB" id="9810906at2"/>
<name>A0A328A2D5_9STAP</name>
<comment type="caution">
    <text evidence="1">The sequence shown here is derived from an EMBL/GenBank/DDBJ whole genome shotgun (WGS) entry which is preliminary data.</text>
</comment>
<dbReference type="RefSeq" id="WP_111746733.1">
    <property type="nucleotide sequence ID" value="NZ_DALZDE010000009.1"/>
</dbReference>
<dbReference type="EMBL" id="PZJG01000008">
    <property type="protein sequence ID" value="RAK48649.1"/>
    <property type="molecule type" value="Genomic_DNA"/>
</dbReference>
<sequence length="86" mass="9330">MDKYQIKALALSVLTASQFVLPTAVLDHQIPEAQDGVANLKSIGDVLVHGHVARHAQTANGYDFNPVFEAVKMKVIITLAATKLYL</sequence>
<accession>A0A328A2D5</accession>
<protein>
    <submittedName>
        <fullName evidence="1">Uncharacterized protein</fullName>
    </submittedName>
</protein>
<proteinExistence type="predicted"/>
<gene>
    <name evidence="1" type="ORF">BHX94_10675</name>
</gene>
<dbReference type="Proteomes" id="UP000249579">
    <property type="component" value="Unassembled WGS sequence"/>
</dbReference>
<dbReference type="AlphaFoldDB" id="A0A328A2D5"/>
<evidence type="ECO:0000313" key="1">
    <source>
        <dbReference type="EMBL" id="RAK48649.1"/>
    </source>
</evidence>